<feature type="binding site" evidence="17">
    <location>
        <position position="177"/>
    </location>
    <ligand>
        <name>Zn(2+)</name>
        <dbReference type="ChEBI" id="CHEBI:29105"/>
        <note>catalytic</note>
    </ligand>
</feature>
<keyword evidence="9 17" id="KW-0862">Zinc</keyword>
<comment type="caution">
    <text evidence="16">Lacks conserved residue(s) required for the propagation of feature annotation.</text>
</comment>
<dbReference type="PROSITE" id="PS51864">
    <property type="entry name" value="ASTACIN"/>
    <property type="match status" value="1"/>
</dbReference>
<comment type="caution">
    <text evidence="21">The sequence shown here is derived from an EMBL/GenBank/DDBJ whole genome shotgun (WGS) entry which is preliminary data.</text>
</comment>
<comment type="subcellular location">
    <subcellularLocation>
        <location evidence="2">Secreted</location>
        <location evidence="2">Extracellular space</location>
    </subcellularLocation>
</comment>
<dbReference type="SUPFAM" id="SSF52317">
    <property type="entry name" value="Class I glutamine amidotransferase-like"/>
    <property type="match status" value="1"/>
</dbReference>
<dbReference type="Pfam" id="PF07722">
    <property type="entry name" value="Peptidase_C26"/>
    <property type="match status" value="1"/>
</dbReference>
<dbReference type="SUPFAM" id="SSF49785">
    <property type="entry name" value="Galactose-binding domain-like"/>
    <property type="match status" value="1"/>
</dbReference>
<dbReference type="Pfam" id="PF01400">
    <property type="entry name" value="Astacin"/>
    <property type="match status" value="1"/>
</dbReference>
<dbReference type="GO" id="GO:0004222">
    <property type="term" value="F:metalloendopeptidase activity"/>
    <property type="evidence" value="ECO:0007669"/>
    <property type="project" value="UniProtKB-UniRule"/>
</dbReference>
<evidence type="ECO:0000256" key="7">
    <source>
        <dbReference type="ARBA" id="ARBA00022729"/>
    </source>
</evidence>
<feature type="signal peptide" evidence="18">
    <location>
        <begin position="1"/>
        <end position="24"/>
    </location>
</feature>
<comment type="catalytic activity">
    <reaction evidence="15">
        <text>(6S)-5,6,7,8-tetrahydrofolyl-(gamma-L-Glu)(n) + (n-1) H2O = (6S)-5,6,7,8-tetrahydrofolate + (n-1) L-glutamate</text>
        <dbReference type="Rhea" id="RHEA:56784"/>
        <dbReference type="Rhea" id="RHEA-COMP:14738"/>
        <dbReference type="ChEBI" id="CHEBI:15377"/>
        <dbReference type="ChEBI" id="CHEBI:29985"/>
        <dbReference type="ChEBI" id="CHEBI:57453"/>
        <dbReference type="ChEBI" id="CHEBI:141005"/>
        <dbReference type="EC" id="3.4.19.9"/>
    </reaction>
</comment>
<dbReference type="GO" id="GO:0046900">
    <property type="term" value="P:tetrahydrofolylpolyglutamate metabolic process"/>
    <property type="evidence" value="ECO:0007669"/>
    <property type="project" value="TreeGrafter"/>
</dbReference>
<dbReference type="GO" id="GO:0005773">
    <property type="term" value="C:vacuole"/>
    <property type="evidence" value="ECO:0007669"/>
    <property type="project" value="TreeGrafter"/>
</dbReference>
<evidence type="ECO:0000256" key="9">
    <source>
        <dbReference type="ARBA" id="ARBA00022833"/>
    </source>
</evidence>
<dbReference type="InterPro" id="IPR034035">
    <property type="entry name" value="Astacin-like_dom"/>
</dbReference>
<dbReference type="PANTHER" id="PTHR11315">
    <property type="entry name" value="PROTEASE FAMILY C26 GAMMA-GLUTAMYL HYDROLASE"/>
    <property type="match status" value="1"/>
</dbReference>
<evidence type="ECO:0000256" key="13">
    <source>
        <dbReference type="ARBA" id="ARBA00023180"/>
    </source>
</evidence>
<dbReference type="PRINTS" id="PR00480">
    <property type="entry name" value="ASTACIN"/>
</dbReference>
<dbReference type="GO" id="GO:0034722">
    <property type="term" value="F:gamma-glutamyl-peptidase activity"/>
    <property type="evidence" value="ECO:0007669"/>
    <property type="project" value="UniProtKB-UniRule"/>
</dbReference>
<feature type="binding site" evidence="17">
    <location>
        <position position="173"/>
    </location>
    <ligand>
        <name>Zn(2+)</name>
        <dbReference type="ChEBI" id="CHEBI:29105"/>
        <note>catalytic</note>
    </ligand>
</feature>
<dbReference type="Gene3D" id="1.10.10.1940">
    <property type="match status" value="1"/>
</dbReference>
<feature type="active site" description="Nucleophile" evidence="14 15">
    <location>
        <position position="613"/>
    </location>
</feature>
<feature type="active site" description="Proton donor" evidence="14">
    <location>
        <position position="726"/>
    </location>
</feature>
<dbReference type="Gene3D" id="3.40.390.10">
    <property type="entry name" value="Collagenase (Catalytic Domain)"/>
    <property type="match status" value="1"/>
</dbReference>
<dbReference type="InterPro" id="IPR024079">
    <property type="entry name" value="MetalloPept_cat_dom_sf"/>
</dbReference>
<dbReference type="Pfam" id="PF00754">
    <property type="entry name" value="F5_F8_type_C"/>
    <property type="match status" value="1"/>
</dbReference>
<keyword evidence="10 17" id="KW-0482">Metalloprotease</keyword>
<evidence type="ECO:0000256" key="17">
    <source>
        <dbReference type="PROSITE-ProRule" id="PRU01211"/>
    </source>
</evidence>
<evidence type="ECO:0000256" key="8">
    <source>
        <dbReference type="ARBA" id="ARBA00022801"/>
    </source>
</evidence>
<keyword evidence="6 17" id="KW-0479">Metal-binding</keyword>
<dbReference type="Gene3D" id="3.40.50.880">
    <property type="match status" value="1"/>
</dbReference>
<evidence type="ECO:0000256" key="6">
    <source>
        <dbReference type="ARBA" id="ARBA00022723"/>
    </source>
</evidence>
<evidence type="ECO:0000256" key="16">
    <source>
        <dbReference type="PROSITE-ProRule" id="PRU01005"/>
    </source>
</evidence>
<comment type="function">
    <text evidence="1">Metalloprotease.</text>
</comment>
<feature type="domain" description="Peptidase M12A" evidence="20">
    <location>
        <begin position="82"/>
        <end position="275"/>
    </location>
</feature>
<dbReference type="InterPro" id="IPR006026">
    <property type="entry name" value="Peptidase_Metallo"/>
</dbReference>
<keyword evidence="8 15" id="KW-0378">Hydrolase</keyword>
<protein>
    <recommendedName>
        <fullName evidence="18">Metalloendopeptidase</fullName>
        <ecNumber evidence="18">3.4.24.-</ecNumber>
    </recommendedName>
</protein>
<comment type="cofactor">
    <cofactor evidence="17 18">
        <name>Zn(2+)</name>
        <dbReference type="ChEBI" id="CHEBI:29105"/>
    </cofactor>
    <text evidence="17 18">Binds 1 zinc ion per subunit.</text>
</comment>
<dbReference type="InterPro" id="IPR029062">
    <property type="entry name" value="Class_I_gatase-like"/>
</dbReference>
<feature type="domain" description="ShKT" evidence="19">
    <location>
        <begin position="279"/>
        <end position="313"/>
    </location>
</feature>
<keyword evidence="7 18" id="KW-0732">Signal</keyword>
<dbReference type="PROSITE" id="PS51273">
    <property type="entry name" value="GATASE_TYPE_1"/>
    <property type="match status" value="1"/>
</dbReference>
<dbReference type="InterPro" id="IPR011697">
    <property type="entry name" value="Peptidase_C26"/>
</dbReference>
<dbReference type="SUPFAM" id="SSF55486">
    <property type="entry name" value="Metalloproteases ('zincins'), catalytic domain"/>
    <property type="match status" value="1"/>
</dbReference>
<evidence type="ECO:0000256" key="11">
    <source>
        <dbReference type="ARBA" id="ARBA00023145"/>
    </source>
</evidence>
<evidence type="ECO:0000313" key="22">
    <source>
        <dbReference type="Proteomes" id="UP001497623"/>
    </source>
</evidence>
<reference evidence="21 22" key="1">
    <citation type="submission" date="2024-05" db="EMBL/GenBank/DDBJ databases">
        <authorList>
            <person name="Wallberg A."/>
        </authorList>
    </citation>
    <scope>NUCLEOTIDE SEQUENCE [LARGE SCALE GENOMIC DNA]</scope>
</reference>
<dbReference type="EMBL" id="CAXKWB010001275">
    <property type="protein sequence ID" value="CAL4063808.1"/>
    <property type="molecule type" value="Genomic_DNA"/>
</dbReference>
<feature type="binding site" evidence="17">
    <location>
        <position position="183"/>
    </location>
    <ligand>
        <name>Zn(2+)</name>
        <dbReference type="ChEBI" id="CHEBI:29105"/>
        <note>catalytic</note>
    </ligand>
</feature>
<dbReference type="PROSITE" id="PS51670">
    <property type="entry name" value="SHKT"/>
    <property type="match status" value="2"/>
</dbReference>
<keyword evidence="4" id="KW-0964">Secreted</keyword>
<dbReference type="SMART" id="SM00254">
    <property type="entry name" value="ShKT"/>
    <property type="match status" value="2"/>
</dbReference>
<evidence type="ECO:0000256" key="3">
    <source>
        <dbReference type="ARBA" id="ARBA00011083"/>
    </source>
</evidence>
<feature type="active site" evidence="17">
    <location>
        <position position="174"/>
    </location>
</feature>
<dbReference type="FunFam" id="3.40.50.880:FF:000024">
    <property type="entry name" value="Folate gamma-glutamyl hydrolase"/>
    <property type="match status" value="1"/>
</dbReference>
<dbReference type="Pfam" id="PF01549">
    <property type="entry name" value="ShK"/>
    <property type="match status" value="2"/>
</dbReference>
<sequence>MAKTVHILRLLLVVLTSLVVTAWGDDEDGPPISIEEIEEALGNPDLLKPPPGDEDAIENSGQYEGDIMLTENQKVQMTKSRSAISNTANLWVNGVIPYTISSVFNRDERQVIARAMAEYAAKTCIRFVARTSHKDYIHIKSDSGCFSYIGSIGGRQDVSLERPGCVYFGTVIHEFMHASGFYHEQSRWDRDDFVTINFGNIKPGFDGNFKKASKDVITHQGLAYDYGSVMHYPEKAFTKNGQPTIISKKPGVTLGQRKGFSELDVNGLNLLYKCKGTECIDRHNDCKGWADTDQCDKYPEYMKINCPKSCDLCGGGGGGGGTDCIDKNDNCKGWADTDQCDKYPEYMKTNCPKACGLCGGGGGKCKFIELTANNINSHGGIGPAGAGPEHLLIKDGYWNPNPKPWFVIFDLTKTYKVNKVKLINQGDTTHDVKSFSLETSNDNRQWKLVDTITNVATGTEAAQYFIVSGEGRYWKLTIRKTASDFQPWLRFFSFCGEKGTTPVKKGNLRPIIGILAQEPGKKMKQIVPKYKSYIAASYVKFIESGGARVVPIMIDQKDSYYEDLVKNLNGIVFPGGGASITSSSGYGRAGRKLYDLVLESGRKGNPIPLWATCLGFEMLMYLAADGPTKYEVLTSCKASDISLPLILKDWKKSKFMGSAPESVVAPLTSMDITSNFHKYCVTPQTFVKYGLNNDYTVISNNFDTNGLEFISTVEHKTLPIYGQQWHPEKNMFEWKYSSISHTPEAIHVGLYFAQFFGDQARKNSNSFSSRTEERKHLIYNYNPIYLTPFKESHDYYSSFHQAYFFE</sequence>
<dbReference type="InterPro" id="IPR008979">
    <property type="entry name" value="Galactose-bd-like_sf"/>
</dbReference>
<keyword evidence="5 17" id="KW-0645">Protease</keyword>
<keyword evidence="22" id="KW-1185">Reference proteome</keyword>
<dbReference type="InterPro" id="IPR015527">
    <property type="entry name" value="Pept_C26_g-glut_hydrolase"/>
</dbReference>
<evidence type="ECO:0000259" key="19">
    <source>
        <dbReference type="PROSITE" id="PS51670"/>
    </source>
</evidence>
<dbReference type="PROSITE" id="PS51275">
    <property type="entry name" value="PEPTIDASE_C26_GGH"/>
    <property type="match status" value="1"/>
</dbReference>
<keyword evidence="11" id="KW-0865">Zymogen</keyword>
<evidence type="ECO:0000313" key="21">
    <source>
        <dbReference type="EMBL" id="CAL4063808.1"/>
    </source>
</evidence>
<dbReference type="AlphaFoldDB" id="A0AAV2PTK9"/>
<evidence type="ECO:0000256" key="15">
    <source>
        <dbReference type="PROSITE-ProRule" id="PRU00607"/>
    </source>
</evidence>
<keyword evidence="12 16" id="KW-1015">Disulfide bond</keyword>
<dbReference type="EC" id="3.4.24.-" evidence="18"/>
<dbReference type="FunFam" id="3.40.390.10:FF:000015">
    <property type="entry name" value="Meprin A subunit"/>
    <property type="match status" value="1"/>
</dbReference>
<feature type="domain" description="ShKT" evidence="19">
    <location>
        <begin position="324"/>
        <end position="358"/>
    </location>
</feature>
<comment type="similarity">
    <text evidence="3">Belongs to the peptidase C26 family.</text>
</comment>
<dbReference type="CDD" id="cd04280">
    <property type="entry name" value="ZnMc_astacin_like"/>
    <property type="match status" value="1"/>
</dbReference>
<proteinExistence type="inferred from homology"/>
<evidence type="ECO:0000256" key="18">
    <source>
        <dbReference type="RuleBase" id="RU361183"/>
    </source>
</evidence>
<feature type="disulfide bond" evidence="16">
    <location>
        <begin position="324"/>
        <end position="358"/>
    </location>
</feature>
<evidence type="ECO:0000256" key="2">
    <source>
        <dbReference type="ARBA" id="ARBA00004239"/>
    </source>
</evidence>
<dbReference type="InterPro" id="IPR001506">
    <property type="entry name" value="Peptidase_M12A"/>
</dbReference>
<name>A0AAV2PTK9_MEGNR</name>
<evidence type="ECO:0000256" key="5">
    <source>
        <dbReference type="ARBA" id="ARBA00022670"/>
    </source>
</evidence>
<dbReference type="GO" id="GO:0008270">
    <property type="term" value="F:zinc ion binding"/>
    <property type="evidence" value="ECO:0007669"/>
    <property type="project" value="UniProtKB-UniRule"/>
</dbReference>
<organism evidence="21 22">
    <name type="scientific">Meganyctiphanes norvegica</name>
    <name type="common">Northern krill</name>
    <name type="synonym">Thysanopoda norvegica</name>
    <dbReference type="NCBI Taxonomy" id="48144"/>
    <lineage>
        <taxon>Eukaryota</taxon>
        <taxon>Metazoa</taxon>
        <taxon>Ecdysozoa</taxon>
        <taxon>Arthropoda</taxon>
        <taxon>Crustacea</taxon>
        <taxon>Multicrustacea</taxon>
        <taxon>Malacostraca</taxon>
        <taxon>Eumalacostraca</taxon>
        <taxon>Eucarida</taxon>
        <taxon>Euphausiacea</taxon>
        <taxon>Euphausiidae</taxon>
        <taxon>Meganyctiphanes</taxon>
    </lineage>
</organism>
<gene>
    <name evidence="21" type="ORF">MNOR_LOCUS3663</name>
</gene>
<evidence type="ECO:0000256" key="14">
    <source>
        <dbReference type="PIRSR" id="PIRSR615527-1"/>
    </source>
</evidence>
<feature type="chain" id="PRO_5043099848" description="Metalloendopeptidase" evidence="18">
    <location>
        <begin position="25"/>
        <end position="806"/>
    </location>
</feature>
<accession>A0AAV2PTK9</accession>
<feature type="disulfide bond" evidence="16">
    <location>
        <begin position="279"/>
        <end position="313"/>
    </location>
</feature>
<dbReference type="Proteomes" id="UP001497623">
    <property type="component" value="Unassembled WGS sequence"/>
</dbReference>
<dbReference type="GO" id="GO:0005576">
    <property type="term" value="C:extracellular region"/>
    <property type="evidence" value="ECO:0007669"/>
    <property type="project" value="UniProtKB-SubCell"/>
</dbReference>
<evidence type="ECO:0000256" key="1">
    <source>
        <dbReference type="ARBA" id="ARBA00002657"/>
    </source>
</evidence>
<evidence type="ECO:0000256" key="4">
    <source>
        <dbReference type="ARBA" id="ARBA00022525"/>
    </source>
</evidence>
<dbReference type="InterPro" id="IPR000421">
    <property type="entry name" value="FA58C"/>
</dbReference>
<evidence type="ECO:0000259" key="20">
    <source>
        <dbReference type="PROSITE" id="PS51864"/>
    </source>
</evidence>
<dbReference type="PANTHER" id="PTHR11315:SF0">
    <property type="entry name" value="FOLATE GAMMA-GLUTAMYL HYDROLASE"/>
    <property type="match status" value="1"/>
</dbReference>
<feature type="active site" evidence="15">
    <location>
        <position position="726"/>
    </location>
</feature>
<keyword evidence="13" id="KW-0325">Glycoprotein</keyword>
<dbReference type="GO" id="GO:0006508">
    <property type="term" value="P:proteolysis"/>
    <property type="evidence" value="ECO:0007669"/>
    <property type="project" value="UniProtKB-KW"/>
</dbReference>
<dbReference type="SMART" id="SM00235">
    <property type="entry name" value="ZnMc"/>
    <property type="match status" value="1"/>
</dbReference>
<evidence type="ECO:0000256" key="10">
    <source>
        <dbReference type="ARBA" id="ARBA00023049"/>
    </source>
</evidence>
<evidence type="ECO:0000256" key="12">
    <source>
        <dbReference type="ARBA" id="ARBA00023157"/>
    </source>
</evidence>
<dbReference type="Gene3D" id="2.60.120.260">
    <property type="entry name" value="Galactose-binding domain-like"/>
    <property type="match status" value="1"/>
</dbReference>
<dbReference type="InterPro" id="IPR003582">
    <property type="entry name" value="ShKT_dom"/>
</dbReference>